<dbReference type="InterPro" id="IPR011990">
    <property type="entry name" value="TPR-like_helical_dom_sf"/>
</dbReference>
<evidence type="ECO:0000313" key="2">
    <source>
        <dbReference type="EMBL" id="SGZ47462.1"/>
    </source>
</evidence>
<keyword evidence="1" id="KW-0472">Membrane</keyword>
<accession>A0A1L0BCA9</accession>
<keyword evidence="1" id="KW-0812">Transmembrane</keyword>
<dbReference type="GO" id="GO:0006515">
    <property type="term" value="P:protein quality control for misfolded or incompletely synthesized proteins"/>
    <property type="evidence" value="ECO:0007669"/>
    <property type="project" value="TreeGrafter"/>
</dbReference>
<protein>
    <submittedName>
        <fullName evidence="2">CIC11C00000003368</fullName>
    </submittedName>
</protein>
<dbReference type="GO" id="GO:0051787">
    <property type="term" value="F:misfolded protein binding"/>
    <property type="evidence" value="ECO:0007669"/>
    <property type="project" value="TreeGrafter"/>
</dbReference>
<evidence type="ECO:0000313" key="3">
    <source>
        <dbReference type="Proteomes" id="UP000182334"/>
    </source>
</evidence>
<dbReference type="AlphaFoldDB" id="A0A1L0BCA9"/>
<evidence type="ECO:0000256" key="1">
    <source>
        <dbReference type="SAM" id="Phobius"/>
    </source>
</evidence>
<proteinExistence type="predicted"/>
<sequence>MFRTQIRNAFRLRPLRSPFVRKVSYQYLHFQNLQTRPSRFKRFLYFNLGLVAMTSFAYYMWWPKHTFPLSVAKILRKGLWAESDRGEKDYQLALKHYLDALQECDDLEMDPLCDEYTGVQLKIAEMYERLDMVDEAAFIYNEIATLYLSVLKADPNSPLGRRIKGIDHRAHLIQKDLRIALKLTQLNRLTTSLCKAILITHLLIAEDEVRRKLGLPENSASLIFGPESSILNGGLLYLDPKKDPNAAAAAASATTGTTVTTVGSGSGKPLGNDVEATETAVLQANPEAWEPFVDEYFNGLDMLTVLCLSMGDITTAARIGFSKDVQMMLADVPVDKRLLSMCNTASVLYCQADLFEAEEQKLRKSFAVAAGVDYDKLKAIHDPLQPISVSGTEAEDIRNQIALVVSPSEKREYEQIVASKDKLIEVAVTMYEAVIAGAKEVQGTPVVAEIEKPAALATYGLGVVYLHLSQYDKAERLLREARVRSRKCGYDELIEEIERELKKVFSEREIVQRKASVEVRN</sequence>
<dbReference type="PANTHER" id="PTHR28142">
    <property type="entry name" value="MITOCHONDRIAL INNER MEMBRANE I-AAA PROTEASE SUPERCOMPLEX SUBUNIT MGR3-RELATED"/>
    <property type="match status" value="1"/>
</dbReference>
<keyword evidence="3" id="KW-1185">Reference proteome</keyword>
<dbReference type="SUPFAM" id="SSF48452">
    <property type="entry name" value="TPR-like"/>
    <property type="match status" value="1"/>
</dbReference>
<dbReference type="Proteomes" id="UP000182334">
    <property type="component" value="Chromosome I"/>
</dbReference>
<dbReference type="OrthoDB" id="10050400at2759"/>
<keyword evidence="1" id="KW-1133">Transmembrane helix</keyword>
<gene>
    <name evidence="2" type="ORF">SAMEA4029010_CIC11G00000003368</name>
</gene>
<dbReference type="STRING" id="45354.A0A1L0BCA9"/>
<organism evidence="2 3">
    <name type="scientific">Sungouiella intermedia</name>
    <dbReference type="NCBI Taxonomy" id="45354"/>
    <lineage>
        <taxon>Eukaryota</taxon>
        <taxon>Fungi</taxon>
        <taxon>Dikarya</taxon>
        <taxon>Ascomycota</taxon>
        <taxon>Saccharomycotina</taxon>
        <taxon>Pichiomycetes</taxon>
        <taxon>Metschnikowiaceae</taxon>
        <taxon>Sungouiella</taxon>
    </lineage>
</organism>
<dbReference type="EMBL" id="LT635756">
    <property type="protein sequence ID" value="SGZ47462.1"/>
    <property type="molecule type" value="Genomic_DNA"/>
</dbReference>
<dbReference type="GO" id="GO:0031942">
    <property type="term" value="C:i-AAA complex"/>
    <property type="evidence" value="ECO:0007669"/>
    <property type="project" value="TreeGrafter"/>
</dbReference>
<dbReference type="InterPro" id="IPR040201">
    <property type="entry name" value="Mrg3-like"/>
</dbReference>
<name>A0A1L0BCA9_9ASCO</name>
<feature type="transmembrane region" description="Helical" evidence="1">
    <location>
        <begin position="43"/>
        <end position="62"/>
    </location>
</feature>
<dbReference type="PANTHER" id="PTHR28142:SF1">
    <property type="entry name" value="MITOCHONDRIAL INNER MEMBRANE I-AAA PROTEASE SUPERCOMPLEX SUBUNIT MGR3-RELATED"/>
    <property type="match status" value="1"/>
</dbReference>
<reference evidence="2 3" key="1">
    <citation type="submission" date="2016-10" db="EMBL/GenBank/DDBJ databases">
        <authorList>
            <person name="de Groot N.N."/>
        </authorList>
    </citation>
    <scope>NUCLEOTIDE SEQUENCE [LARGE SCALE GENOMIC DNA]</scope>
    <source>
        <strain evidence="2 3">CBS 141442</strain>
    </source>
</reference>